<evidence type="ECO:0000313" key="2">
    <source>
        <dbReference type="EMBL" id="CAF1134400.1"/>
    </source>
</evidence>
<sequence length="368" mass="43529">MSTSTSVPKVYQNANPLLYTFRDDNTGIQPYFIFPLQFLFFDLSLRFWDRIAYGTWYLPGELIQIELAGYESIRKEDYITYTYLWLTSHINVIYVMIPFKGLFSRKKPSDKKLLNIKLHEKAKEVTFDLFDIIFNCVPLIAHTIWYCIIQSNCGSGANSSTWNCYNLFGYRIYNYIFDSYTDFAYSFISKLYFYRQYSYALHIINQRKGTFRRIVSKTIFWSAFVLSAITFIFIGAIILPYLFTNVIPMVIIYAFISMIYAYVVTVVNLILYYYTAITGRVFDLKSEKIGWIKTQIKKLRHNRRLVVSFGIRLFPYIMAIMFNLSQYIYYGESFWTALTREADAREPADYFQRMSQAPQILHTILSTI</sequence>
<evidence type="ECO:0000313" key="3">
    <source>
        <dbReference type="EMBL" id="CAF1453875.1"/>
    </source>
</evidence>
<feature type="transmembrane region" description="Helical" evidence="1">
    <location>
        <begin position="218"/>
        <end position="243"/>
    </location>
</feature>
<feature type="transmembrane region" description="Helical" evidence="1">
    <location>
        <begin position="305"/>
        <end position="329"/>
    </location>
</feature>
<keyword evidence="1" id="KW-1133">Transmembrane helix</keyword>
<evidence type="ECO:0000313" key="4">
    <source>
        <dbReference type="Proteomes" id="UP000663828"/>
    </source>
</evidence>
<evidence type="ECO:0000313" key="5">
    <source>
        <dbReference type="Proteomes" id="UP000663852"/>
    </source>
</evidence>
<dbReference type="AlphaFoldDB" id="A0A815PT29"/>
<dbReference type="Proteomes" id="UP000663852">
    <property type="component" value="Unassembled WGS sequence"/>
</dbReference>
<gene>
    <name evidence="3" type="ORF">EDS130_LOCUS39695</name>
    <name evidence="2" type="ORF">XAT740_LOCUS20077</name>
</gene>
<reference evidence="3" key="1">
    <citation type="submission" date="2021-02" db="EMBL/GenBank/DDBJ databases">
        <authorList>
            <person name="Nowell W R."/>
        </authorList>
    </citation>
    <scope>NUCLEOTIDE SEQUENCE</scope>
</reference>
<organism evidence="3 5">
    <name type="scientific">Adineta ricciae</name>
    <name type="common">Rotifer</name>
    <dbReference type="NCBI Taxonomy" id="249248"/>
    <lineage>
        <taxon>Eukaryota</taxon>
        <taxon>Metazoa</taxon>
        <taxon>Spiralia</taxon>
        <taxon>Gnathifera</taxon>
        <taxon>Rotifera</taxon>
        <taxon>Eurotatoria</taxon>
        <taxon>Bdelloidea</taxon>
        <taxon>Adinetida</taxon>
        <taxon>Adinetidae</taxon>
        <taxon>Adineta</taxon>
    </lineage>
</organism>
<dbReference type="Proteomes" id="UP000663828">
    <property type="component" value="Unassembled WGS sequence"/>
</dbReference>
<accession>A0A815PT29</accession>
<name>A0A815PT29_ADIRI</name>
<protein>
    <submittedName>
        <fullName evidence="3">Uncharacterized protein</fullName>
    </submittedName>
</protein>
<dbReference type="EMBL" id="CAJNOJ010000453">
    <property type="protein sequence ID" value="CAF1453875.1"/>
    <property type="molecule type" value="Genomic_DNA"/>
</dbReference>
<dbReference type="EMBL" id="CAJNOR010001389">
    <property type="protein sequence ID" value="CAF1134400.1"/>
    <property type="molecule type" value="Genomic_DNA"/>
</dbReference>
<comment type="caution">
    <text evidence="3">The sequence shown here is derived from an EMBL/GenBank/DDBJ whole genome shotgun (WGS) entry which is preliminary data.</text>
</comment>
<keyword evidence="4" id="KW-1185">Reference proteome</keyword>
<feature type="transmembrane region" description="Helical" evidence="1">
    <location>
        <begin position="83"/>
        <end position="103"/>
    </location>
</feature>
<evidence type="ECO:0000256" key="1">
    <source>
        <dbReference type="SAM" id="Phobius"/>
    </source>
</evidence>
<keyword evidence="1" id="KW-0472">Membrane</keyword>
<keyword evidence="1" id="KW-0812">Transmembrane</keyword>
<feature type="transmembrane region" description="Helical" evidence="1">
    <location>
        <begin position="249"/>
        <end position="274"/>
    </location>
</feature>
<proteinExistence type="predicted"/>
<dbReference type="OrthoDB" id="10005672at2759"/>